<dbReference type="KEGG" id="cput:CONPUDRAFT_154712"/>
<name>A0A5M3MQ64_CONPW</name>
<gene>
    <name evidence="3" type="ORF">CONPUDRAFT_154712</name>
</gene>
<feature type="compositionally biased region" description="Basic and acidic residues" evidence="2">
    <location>
        <begin position="267"/>
        <end position="284"/>
    </location>
</feature>
<dbReference type="EMBL" id="JH711579">
    <property type="protein sequence ID" value="EIW80701.1"/>
    <property type="molecule type" value="Genomic_DNA"/>
</dbReference>
<protein>
    <recommendedName>
        <fullName evidence="5">DUF1917-domain-containing protein</fullName>
    </recommendedName>
</protein>
<dbReference type="OrthoDB" id="10067381at2759"/>
<dbReference type="Proteomes" id="UP000053558">
    <property type="component" value="Unassembled WGS sequence"/>
</dbReference>
<evidence type="ECO:0000256" key="2">
    <source>
        <dbReference type="SAM" id="MobiDB-lite"/>
    </source>
</evidence>
<feature type="compositionally biased region" description="Acidic residues" evidence="2">
    <location>
        <begin position="293"/>
        <end position="305"/>
    </location>
</feature>
<dbReference type="PANTHER" id="PTHR31977:SF1">
    <property type="entry name" value="UPF0696 PROTEIN C11ORF68"/>
    <property type="match status" value="1"/>
</dbReference>
<dbReference type="PANTHER" id="PTHR31977">
    <property type="entry name" value="UPF0696 PROTEIN C11ORF68"/>
    <property type="match status" value="1"/>
</dbReference>
<dbReference type="OMA" id="KPWIWVQ"/>
<dbReference type="AlphaFoldDB" id="A0A5M3MQ64"/>
<feature type="compositionally biased region" description="Basic and acidic residues" evidence="2">
    <location>
        <begin position="99"/>
        <end position="108"/>
    </location>
</feature>
<dbReference type="SUPFAM" id="SSF55418">
    <property type="entry name" value="eIF4e-like"/>
    <property type="match status" value="1"/>
</dbReference>
<comment type="caution">
    <text evidence="3">The sequence shown here is derived from an EMBL/GenBank/DDBJ whole genome shotgun (WGS) entry which is preliminary data.</text>
</comment>
<dbReference type="Pfam" id="PF08939">
    <property type="entry name" value="Bles03"/>
    <property type="match status" value="1"/>
</dbReference>
<evidence type="ECO:0000313" key="4">
    <source>
        <dbReference type="Proteomes" id="UP000053558"/>
    </source>
</evidence>
<proteinExistence type="inferred from homology"/>
<sequence length="341" mass="37725">MAPKNEDVIPENYTYEWSAHSDVPLADFLTKYKPSMVQNDGTKPWIWVRGVDSSAGVKGVEEAVKEASTLLGEVSKRVEDIKNDDSIPVRSSKKTGARSKKEVREQTQAEATEKLKEISERHGYVNGKWLIFASADRVDVIWSSIATSLTSGPLKDTSAYCTKVSTSPENDTPNYQHVICVYMPNVYDKDAVTEVMKVLLRNHGVNLSGVKSDLYTVIGLDSKHSSGIPSTVWKNTTLLKDSEIKEMKEAFFSELSAKKAAASETKAQDAAESSKAKAVAEPKKKVLKKKVQDDDDPFASDEGDEAPSKKPVSKKKPASTKKRPQEDESEEEVQPKKGRRK</sequence>
<keyword evidence="4" id="KW-1185">Reference proteome</keyword>
<reference evidence="4" key="1">
    <citation type="journal article" date="2012" name="Science">
        <title>The Paleozoic origin of enzymatic lignin decomposition reconstructed from 31 fungal genomes.</title>
        <authorList>
            <person name="Floudas D."/>
            <person name="Binder M."/>
            <person name="Riley R."/>
            <person name="Barry K."/>
            <person name="Blanchette R.A."/>
            <person name="Henrissat B."/>
            <person name="Martinez A.T."/>
            <person name="Otillar R."/>
            <person name="Spatafora J.W."/>
            <person name="Yadav J.S."/>
            <person name="Aerts A."/>
            <person name="Benoit I."/>
            <person name="Boyd A."/>
            <person name="Carlson A."/>
            <person name="Copeland A."/>
            <person name="Coutinho P.M."/>
            <person name="de Vries R.P."/>
            <person name="Ferreira P."/>
            <person name="Findley K."/>
            <person name="Foster B."/>
            <person name="Gaskell J."/>
            <person name="Glotzer D."/>
            <person name="Gorecki P."/>
            <person name="Heitman J."/>
            <person name="Hesse C."/>
            <person name="Hori C."/>
            <person name="Igarashi K."/>
            <person name="Jurgens J.A."/>
            <person name="Kallen N."/>
            <person name="Kersten P."/>
            <person name="Kohler A."/>
            <person name="Kuees U."/>
            <person name="Kumar T.K.A."/>
            <person name="Kuo A."/>
            <person name="LaButti K."/>
            <person name="Larrondo L.F."/>
            <person name="Lindquist E."/>
            <person name="Ling A."/>
            <person name="Lombard V."/>
            <person name="Lucas S."/>
            <person name="Lundell T."/>
            <person name="Martin R."/>
            <person name="McLaughlin D.J."/>
            <person name="Morgenstern I."/>
            <person name="Morin E."/>
            <person name="Murat C."/>
            <person name="Nagy L.G."/>
            <person name="Nolan M."/>
            <person name="Ohm R.A."/>
            <person name="Patyshakuliyeva A."/>
            <person name="Rokas A."/>
            <person name="Ruiz-Duenas F.J."/>
            <person name="Sabat G."/>
            <person name="Salamov A."/>
            <person name="Samejima M."/>
            <person name="Schmutz J."/>
            <person name="Slot J.C."/>
            <person name="St John F."/>
            <person name="Stenlid J."/>
            <person name="Sun H."/>
            <person name="Sun S."/>
            <person name="Syed K."/>
            <person name="Tsang A."/>
            <person name="Wiebenga A."/>
            <person name="Young D."/>
            <person name="Pisabarro A."/>
            <person name="Eastwood D.C."/>
            <person name="Martin F."/>
            <person name="Cullen D."/>
            <person name="Grigoriev I.V."/>
            <person name="Hibbett D.S."/>
        </authorList>
    </citation>
    <scope>NUCLEOTIDE SEQUENCE [LARGE SCALE GENOMIC DNA]</scope>
    <source>
        <strain evidence="4">RWD-64-598 SS2</strain>
    </source>
</reference>
<feature type="region of interest" description="Disordered" evidence="2">
    <location>
        <begin position="267"/>
        <end position="341"/>
    </location>
</feature>
<dbReference type="GeneID" id="19203313"/>
<feature type="compositionally biased region" description="Basic residues" evidence="2">
    <location>
        <begin position="311"/>
        <end position="322"/>
    </location>
</feature>
<feature type="region of interest" description="Disordered" evidence="2">
    <location>
        <begin position="82"/>
        <end position="108"/>
    </location>
</feature>
<comment type="similarity">
    <text evidence="1">Belongs to the UPF0696 family.</text>
</comment>
<evidence type="ECO:0000256" key="1">
    <source>
        <dbReference type="ARBA" id="ARBA00010568"/>
    </source>
</evidence>
<organism evidence="3 4">
    <name type="scientific">Coniophora puteana (strain RWD-64-598)</name>
    <name type="common">Brown rot fungus</name>
    <dbReference type="NCBI Taxonomy" id="741705"/>
    <lineage>
        <taxon>Eukaryota</taxon>
        <taxon>Fungi</taxon>
        <taxon>Dikarya</taxon>
        <taxon>Basidiomycota</taxon>
        <taxon>Agaricomycotina</taxon>
        <taxon>Agaricomycetes</taxon>
        <taxon>Agaricomycetidae</taxon>
        <taxon>Boletales</taxon>
        <taxon>Coniophorineae</taxon>
        <taxon>Coniophoraceae</taxon>
        <taxon>Coniophora</taxon>
    </lineage>
</organism>
<dbReference type="InterPro" id="IPR023398">
    <property type="entry name" value="TIF_eIF4e-like"/>
</dbReference>
<accession>A0A5M3MQ64</accession>
<dbReference type="Gene3D" id="3.30.760.10">
    <property type="entry name" value="RNA Cap, Translation Initiation Factor Eif4e"/>
    <property type="match status" value="1"/>
</dbReference>
<dbReference type="RefSeq" id="XP_007769582.1">
    <property type="nucleotide sequence ID" value="XM_007771392.1"/>
</dbReference>
<dbReference type="InterPro" id="IPR015034">
    <property type="entry name" value="Bles03"/>
</dbReference>
<evidence type="ECO:0000313" key="3">
    <source>
        <dbReference type="EMBL" id="EIW80701.1"/>
    </source>
</evidence>
<evidence type="ECO:0008006" key="5">
    <source>
        <dbReference type="Google" id="ProtNLM"/>
    </source>
</evidence>